<comment type="subcellular location">
    <subcellularLocation>
        <location evidence="1">Cytoplasm</location>
        <location evidence="1">Cytosol</location>
    </subcellularLocation>
</comment>
<organism evidence="6 7">
    <name type="scientific">Castilleja foliolosa</name>
    <dbReference type="NCBI Taxonomy" id="1961234"/>
    <lineage>
        <taxon>Eukaryota</taxon>
        <taxon>Viridiplantae</taxon>
        <taxon>Streptophyta</taxon>
        <taxon>Embryophyta</taxon>
        <taxon>Tracheophyta</taxon>
        <taxon>Spermatophyta</taxon>
        <taxon>Magnoliopsida</taxon>
        <taxon>eudicotyledons</taxon>
        <taxon>Gunneridae</taxon>
        <taxon>Pentapetalae</taxon>
        <taxon>asterids</taxon>
        <taxon>lamiids</taxon>
        <taxon>Lamiales</taxon>
        <taxon>Orobanchaceae</taxon>
        <taxon>Pedicularideae</taxon>
        <taxon>Castillejinae</taxon>
        <taxon>Castilleja</taxon>
    </lineage>
</organism>
<dbReference type="GO" id="GO:0005829">
    <property type="term" value="C:cytosol"/>
    <property type="evidence" value="ECO:0007669"/>
    <property type="project" value="UniProtKB-SubCell"/>
</dbReference>
<sequence length="84" mass="9034">MVSSVSGRKEINYLDGWANSETLSPLNLMYDATLSDYISMIITDYGMIPPTNDRERLDVGDEANSGGRWGVAAIGWGCGLGNCA</sequence>
<gene>
    <name evidence="6" type="ORF">CASFOL_028274</name>
</gene>
<comment type="caution">
    <text evidence="6">The sequence shown here is derived from an EMBL/GenBank/DDBJ whole genome shotgun (WGS) entry which is preliminary data.</text>
</comment>
<evidence type="ECO:0000313" key="7">
    <source>
        <dbReference type="Proteomes" id="UP001632038"/>
    </source>
</evidence>
<dbReference type="GO" id="GO:0003743">
    <property type="term" value="F:translation initiation factor activity"/>
    <property type="evidence" value="ECO:0007669"/>
    <property type="project" value="UniProtKB-KW"/>
</dbReference>
<keyword evidence="3" id="KW-0396">Initiation factor</keyword>
<name>A0ABD3CF00_9LAMI</name>
<keyword evidence="4" id="KW-0648">Protein biosynthesis</keyword>
<evidence type="ECO:0000256" key="4">
    <source>
        <dbReference type="ARBA" id="ARBA00022917"/>
    </source>
</evidence>
<evidence type="ECO:0000256" key="3">
    <source>
        <dbReference type="ARBA" id="ARBA00022540"/>
    </source>
</evidence>
<reference evidence="7" key="1">
    <citation type="journal article" date="2024" name="IScience">
        <title>Strigolactones Initiate the Formation of Haustorium-like Structures in Castilleja.</title>
        <authorList>
            <person name="Buerger M."/>
            <person name="Peterson D."/>
            <person name="Chory J."/>
        </authorList>
    </citation>
    <scope>NUCLEOTIDE SEQUENCE [LARGE SCALE GENOMIC DNA]</scope>
</reference>
<accession>A0ABD3CF00</accession>
<dbReference type="InterPro" id="IPR037171">
    <property type="entry name" value="NagB/RpiA_transferase-like"/>
</dbReference>
<evidence type="ECO:0000313" key="6">
    <source>
        <dbReference type="EMBL" id="KAL3627859.1"/>
    </source>
</evidence>
<dbReference type="EMBL" id="JAVIJP010000038">
    <property type="protein sequence ID" value="KAL3627859.1"/>
    <property type="molecule type" value="Genomic_DNA"/>
</dbReference>
<dbReference type="InterPro" id="IPR042529">
    <property type="entry name" value="IF_2B-like_C"/>
</dbReference>
<keyword evidence="7" id="KW-1185">Reference proteome</keyword>
<protein>
    <submittedName>
        <fullName evidence="6">Uncharacterized protein</fullName>
    </submittedName>
</protein>
<dbReference type="PANTHER" id="PTHR10233:SF14">
    <property type="entry name" value="TRANSLATION INITIATION FACTOR EIF-2B SUBUNIT DELTA"/>
    <property type="match status" value="1"/>
</dbReference>
<dbReference type="PANTHER" id="PTHR10233">
    <property type="entry name" value="TRANSLATION INITIATION FACTOR EIF-2B"/>
    <property type="match status" value="1"/>
</dbReference>
<comment type="subunit">
    <text evidence="5">Component of the translation initiation factor 2B (eIF2B) complex which is a heterodecamer of two sets of five different subunits: alpha, beta, gamma, delta and epsilon. Subunits alpha, beta and delta comprise a regulatory subcomplex and subunits epsilon and gamma comprise a catalytic subcomplex. Within the complex, the hexameric regulatory complex resides at the center, with the two heterodimeric catalytic subcomplexes bound on opposite sides.</text>
</comment>
<evidence type="ECO:0000256" key="5">
    <source>
        <dbReference type="ARBA" id="ARBA00046432"/>
    </source>
</evidence>
<dbReference type="Gene3D" id="3.40.50.10470">
    <property type="entry name" value="Translation initiation factor eif-2b, domain 2"/>
    <property type="match status" value="1"/>
</dbReference>
<dbReference type="AlphaFoldDB" id="A0ABD3CF00"/>
<proteinExistence type="predicted"/>
<keyword evidence="2" id="KW-0963">Cytoplasm</keyword>
<evidence type="ECO:0000256" key="1">
    <source>
        <dbReference type="ARBA" id="ARBA00004514"/>
    </source>
</evidence>
<dbReference type="Proteomes" id="UP001632038">
    <property type="component" value="Unassembled WGS sequence"/>
</dbReference>
<dbReference type="SUPFAM" id="SSF100950">
    <property type="entry name" value="NagB/RpiA/CoA transferase-like"/>
    <property type="match status" value="1"/>
</dbReference>
<evidence type="ECO:0000256" key="2">
    <source>
        <dbReference type="ARBA" id="ARBA00022490"/>
    </source>
</evidence>